<dbReference type="PATRIC" id="fig|272562.8.peg.806"/>
<dbReference type="OrthoDB" id="9787585at2"/>
<dbReference type="GO" id="GO:0016787">
    <property type="term" value="F:hydrolase activity"/>
    <property type="evidence" value="ECO:0007669"/>
    <property type="project" value="UniProtKB-UniRule"/>
</dbReference>
<feature type="binding site" evidence="5">
    <location>
        <begin position="240"/>
        <end position="247"/>
    </location>
    <ligand>
        <name>ATP</name>
        <dbReference type="ChEBI" id="CHEBI:30616"/>
    </ligand>
</feature>
<gene>
    <name evidence="8" type="ordered locus">CA_C0603</name>
</gene>
<keyword evidence="9" id="KW-1185">Reference proteome</keyword>
<dbReference type="SMR" id="Q97LF8"/>
<evidence type="ECO:0000313" key="9">
    <source>
        <dbReference type="Proteomes" id="UP000000814"/>
    </source>
</evidence>
<evidence type="ECO:0000256" key="2">
    <source>
        <dbReference type="ARBA" id="ARBA00022801"/>
    </source>
</evidence>
<dbReference type="GO" id="GO:0003677">
    <property type="term" value="F:DNA binding"/>
    <property type="evidence" value="ECO:0007669"/>
    <property type="project" value="InterPro"/>
</dbReference>
<dbReference type="PIR" id="B96974">
    <property type="entry name" value="B96974"/>
</dbReference>
<dbReference type="GO" id="GO:0005829">
    <property type="term" value="C:cytosol"/>
    <property type="evidence" value="ECO:0007669"/>
    <property type="project" value="TreeGrafter"/>
</dbReference>
<dbReference type="GO" id="GO:0000725">
    <property type="term" value="P:recombinational repair"/>
    <property type="evidence" value="ECO:0007669"/>
    <property type="project" value="TreeGrafter"/>
</dbReference>
<dbReference type="eggNOG" id="COG3973">
    <property type="taxonomic scope" value="Bacteria"/>
</dbReference>
<dbReference type="Proteomes" id="UP000000814">
    <property type="component" value="Chromosome"/>
</dbReference>
<reference evidence="8 9" key="1">
    <citation type="journal article" date="2001" name="J. Bacteriol.">
        <title>Genome sequence and comparative analysis of the solvent-producing bacterium Clostridium acetobutylicum.</title>
        <authorList>
            <person name="Nolling J."/>
            <person name="Breton G."/>
            <person name="Omelchenko M.V."/>
            <person name="Makarova K.S."/>
            <person name="Zeng Q."/>
            <person name="Gibson R."/>
            <person name="Lee H.M."/>
            <person name="Dubois J."/>
            <person name="Qiu D."/>
            <person name="Hitti J."/>
            <person name="Wolf Y.I."/>
            <person name="Tatusov R.L."/>
            <person name="Sabathe F."/>
            <person name="Doucette-Stamm L."/>
            <person name="Soucaille P."/>
            <person name="Daly M.J."/>
            <person name="Bennett G.N."/>
            <person name="Koonin E.V."/>
            <person name="Smith D.R."/>
        </authorList>
    </citation>
    <scope>NUCLEOTIDE SEQUENCE [LARGE SCALE GENOMIC DNA]</scope>
    <source>
        <strain evidence="9">ATCC 824 / DSM 792 / JCM 1419 / LMG 5710 / VKM B-1787</strain>
    </source>
</reference>
<dbReference type="Pfam" id="PF00580">
    <property type="entry name" value="UvrD-helicase"/>
    <property type="match status" value="1"/>
</dbReference>
<dbReference type="GO" id="GO:0005524">
    <property type="term" value="F:ATP binding"/>
    <property type="evidence" value="ECO:0007669"/>
    <property type="project" value="UniProtKB-UniRule"/>
</dbReference>
<accession>Q97LF8</accession>
<dbReference type="InterPro" id="IPR000212">
    <property type="entry name" value="DNA_helicase_UvrD/REP"/>
</dbReference>
<protein>
    <submittedName>
        <fullName evidence="8">Superfamily I DNA and RNA helicase</fullName>
    </submittedName>
</protein>
<organism evidence="8 9">
    <name type="scientific">Clostridium acetobutylicum (strain ATCC 824 / DSM 792 / JCM 1419 / IAM 19013 / LMG 5710 / NBRC 13948 / NRRL B-527 / VKM B-1787 / 2291 / W)</name>
    <dbReference type="NCBI Taxonomy" id="272562"/>
    <lineage>
        <taxon>Bacteria</taxon>
        <taxon>Bacillati</taxon>
        <taxon>Bacillota</taxon>
        <taxon>Clostridia</taxon>
        <taxon>Eubacteriales</taxon>
        <taxon>Clostridiaceae</taxon>
        <taxon>Clostridium</taxon>
    </lineage>
</organism>
<keyword evidence="2 5" id="KW-0378">Hydrolase</keyword>
<dbReference type="PANTHER" id="PTHR11070">
    <property type="entry name" value="UVRD / RECB / PCRA DNA HELICASE FAMILY MEMBER"/>
    <property type="match status" value="1"/>
</dbReference>
<evidence type="ECO:0000256" key="4">
    <source>
        <dbReference type="ARBA" id="ARBA00022840"/>
    </source>
</evidence>
<keyword evidence="4 5" id="KW-0067">ATP-binding</keyword>
<dbReference type="GO" id="GO:0043138">
    <property type="term" value="F:3'-5' DNA helicase activity"/>
    <property type="evidence" value="ECO:0007669"/>
    <property type="project" value="TreeGrafter"/>
</dbReference>
<evidence type="ECO:0000313" key="8">
    <source>
        <dbReference type="EMBL" id="AAK78581.1"/>
    </source>
</evidence>
<keyword evidence="3 5" id="KW-0347">Helicase</keyword>
<dbReference type="PANTHER" id="PTHR11070:SF17">
    <property type="entry name" value="DNA HELICASE IV"/>
    <property type="match status" value="1"/>
</dbReference>
<proteinExistence type="predicted"/>
<dbReference type="RefSeq" id="WP_010963923.1">
    <property type="nucleotide sequence ID" value="NC_003030.1"/>
</dbReference>
<dbReference type="EMBL" id="AE001437">
    <property type="protein sequence ID" value="AAK78581.1"/>
    <property type="molecule type" value="Genomic_DNA"/>
</dbReference>
<dbReference type="SUPFAM" id="SSF52540">
    <property type="entry name" value="P-loop containing nucleoside triphosphate hydrolases"/>
    <property type="match status" value="1"/>
</dbReference>
<dbReference type="HOGENOM" id="CLU_010312_4_0_9"/>
<dbReference type="Pfam" id="PF13538">
    <property type="entry name" value="UvrD_C_2"/>
    <property type="match status" value="1"/>
</dbReference>
<feature type="coiled-coil region" evidence="6">
    <location>
        <begin position="12"/>
        <end position="42"/>
    </location>
</feature>
<feature type="domain" description="UvrD-like helicase ATP-binding" evidence="7">
    <location>
        <begin position="219"/>
        <end position="579"/>
    </location>
</feature>
<dbReference type="InterPro" id="IPR014016">
    <property type="entry name" value="UvrD-like_ATP-bd"/>
</dbReference>
<dbReference type="Gene3D" id="3.40.50.300">
    <property type="entry name" value="P-loop containing nucleotide triphosphate hydrolases"/>
    <property type="match status" value="3"/>
</dbReference>
<dbReference type="PROSITE" id="PS51198">
    <property type="entry name" value="UVRD_HELICASE_ATP_BIND"/>
    <property type="match status" value="1"/>
</dbReference>
<evidence type="ECO:0000259" key="7">
    <source>
        <dbReference type="PROSITE" id="PS51198"/>
    </source>
</evidence>
<dbReference type="GeneID" id="44997114"/>
<evidence type="ECO:0000256" key="3">
    <source>
        <dbReference type="ARBA" id="ARBA00022806"/>
    </source>
</evidence>
<keyword evidence="6" id="KW-0175">Coiled coil</keyword>
<dbReference type="DNASU" id="1116786"/>
<dbReference type="KEGG" id="cac:CA_C0603"/>
<evidence type="ECO:0000256" key="1">
    <source>
        <dbReference type="ARBA" id="ARBA00022741"/>
    </source>
</evidence>
<dbReference type="STRING" id="272562.CA_C0603"/>
<evidence type="ECO:0000256" key="5">
    <source>
        <dbReference type="PROSITE-ProRule" id="PRU00560"/>
    </source>
</evidence>
<dbReference type="AlphaFoldDB" id="Q97LF8"/>
<dbReference type="InterPro" id="IPR027785">
    <property type="entry name" value="UvrD-like_helicase_C"/>
</dbReference>
<name>Q97LF8_CLOAB</name>
<dbReference type="InterPro" id="IPR027417">
    <property type="entry name" value="P-loop_NTPase"/>
</dbReference>
<sequence length="721" mass="84757">MERDERNTDGEVNRLIEEKNKAEELESEALKLKGVIEIINREIIQYINKKKEISQYIIEEREKTLEDYADDEDKIIEYFDHERYVKEETFSIIYKRLKELNILLSSPYFGKIDFEEEGLGEEKIYIGRFGVTPSGGYEPLVVDWRAPIASLFYTPELGQTRYKAPAGDVTVNVKGKRQYIIKKGKLEGFFDSEVDVKDEILQMVLSKNTGDKLRDIVMTIQSEQDNIIRQERNKISVVNGVAGSGKTTIALHRVAFLLYNYRTILQDKILILGPNPVFMEYIKNVLPSLGEENVRQETFVDFALDILPLDTYDIMSTRDYMEKILMEDEEFIQDVKRKTSDNYITALDNLVSEIERQYKDNMQDVFYGDIRAVSRGEIVELFTEYYEYMPLFRRNKKIRRIIFSKLKDIRDEKIRQIQKEYEEAVKNSTSEELNLQGNKLMFQRKLKIRETLRRLMEAKRSLTWLDNIDVLEIYKRLNGDKIYTIDDVAPLMYIKIRLDGVKLEREVKHVVIDEAQDYSKLQFIVIKKLTNCLGMTIVGDSNQRLIPKFDEKIAMERMDTIFEDMDFEMFKLDKSYRSTKEIMEYANRFLNDTSIIPMVRSGEKVQSLSISSEDEFVDRVTYAIDDMKKEGIETIGVICENMHDTKYFGELLKSKKYINIIEKENQIYTGGETVMPSYFAKGLEFDGVILVSRENKENKDRVLYVMATRALHKLYDFHIEF</sequence>
<keyword evidence="1 5" id="KW-0547">Nucleotide-binding</keyword>
<evidence type="ECO:0000256" key="6">
    <source>
        <dbReference type="SAM" id="Coils"/>
    </source>
</evidence>